<evidence type="ECO:0000259" key="4">
    <source>
        <dbReference type="Pfam" id="PF00881"/>
    </source>
</evidence>
<evidence type="ECO:0000313" key="5">
    <source>
        <dbReference type="EMBL" id="SKB07393.1"/>
    </source>
</evidence>
<evidence type="ECO:0000256" key="1">
    <source>
        <dbReference type="ARBA" id="ARBA00022630"/>
    </source>
</evidence>
<dbReference type="GO" id="GO:0016491">
    <property type="term" value="F:oxidoreductase activity"/>
    <property type="evidence" value="ECO:0007669"/>
    <property type="project" value="UniProtKB-KW"/>
</dbReference>
<dbReference type="InterPro" id="IPR029479">
    <property type="entry name" value="Nitroreductase"/>
</dbReference>
<dbReference type="OrthoDB" id="9798230at2"/>
<dbReference type="RefSeq" id="WP_078699734.1">
    <property type="nucleotide sequence ID" value="NZ_LT796768.1"/>
</dbReference>
<dbReference type="PANTHER" id="PTHR23026">
    <property type="entry name" value="NADPH NITROREDUCTASE"/>
    <property type="match status" value="1"/>
</dbReference>
<keyword evidence="2" id="KW-0288">FMN</keyword>
<dbReference type="InterPro" id="IPR050627">
    <property type="entry name" value="Nitroreductase/BluB"/>
</dbReference>
<reference evidence="6" key="1">
    <citation type="submission" date="2017-02" db="EMBL/GenBank/DDBJ databases">
        <authorList>
            <person name="Varghese N."/>
            <person name="Submissions S."/>
        </authorList>
    </citation>
    <scope>NUCLEOTIDE SEQUENCE [LARGE SCALE GENOMIC DNA]</scope>
    <source>
        <strain evidence="6">9H-4</strain>
    </source>
</reference>
<evidence type="ECO:0000313" key="6">
    <source>
        <dbReference type="Proteomes" id="UP000191040"/>
    </source>
</evidence>
<name>A0A1T4Z0G3_9ACTN</name>
<dbReference type="AlphaFoldDB" id="A0A1T4Z0G3"/>
<organism evidence="5 6">
    <name type="scientific">Aeromicrobium choanae</name>
    <dbReference type="NCBI Taxonomy" id="1736691"/>
    <lineage>
        <taxon>Bacteria</taxon>
        <taxon>Bacillati</taxon>
        <taxon>Actinomycetota</taxon>
        <taxon>Actinomycetes</taxon>
        <taxon>Propionibacteriales</taxon>
        <taxon>Nocardioidaceae</taxon>
        <taxon>Aeromicrobium</taxon>
    </lineage>
</organism>
<dbReference type="STRING" id="1736691.SAMN06295964_1682"/>
<keyword evidence="3" id="KW-0560">Oxidoreductase</keyword>
<feature type="domain" description="Nitroreductase" evidence="4">
    <location>
        <begin position="17"/>
        <end position="200"/>
    </location>
</feature>
<dbReference type="Proteomes" id="UP000191040">
    <property type="component" value="Chromosome I"/>
</dbReference>
<dbReference type="PANTHER" id="PTHR23026:SF90">
    <property type="entry name" value="IODOTYROSINE DEIODINASE 1"/>
    <property type="match status" value="1"/>
</dbReference>
<dbReference type="SUPFAM" id="SSF55469">
    <property type="entry name" value="FMN-dependent nitroreductase-like"/>
    <property type="match status" value="1"/>
</dbReference>
<dbReference type="EMBL" id="LT796768">
    <property type="protein sequence ID" value="SKB07393.1"/>
    <property type="molecule type" value="Genomic_DNA"/>
</dbReference>
<dbReference type="Pfam" id="PF00881">
    <property type="entry name" value="Nitroreductase"/>
    <property type="match status" value="1"/>
</dbReference>
<gene>
    <name evidence="5" type="ORF">SAMN06295964_1682</name>
</gene>
<proteinExistence type="predicted"/>
<keyword evidence="1" id="KW-0285">Flavoprotein</keyword>
<protein>
    <submittedName>
        <fullName evidence="5">Nitroreductase</fullName>
    </submittedName>
</protein>
<dbReference type="InterPro" id="IPR000415">
    <property type="entry name" value="Nitroreductase-like"/>
</dbReference>
<accession>A0A1T4Z0G3</accession>
<keyword evidence="6" id="KW-1185">Reference proteome</keyword>
<dbReference type="CDD" id="cd02136">
    <property type="entry name" value="PnbA_NfnB-like"/>
    <property type="match status" value="1"/>
</dbReference>
<evidence type="ECO:0000256" key="3">
    <source>
        <dbReference type="ARBA" id="ARBA00023002"/>
    </source>
</evidence>
<sequence>MIDEAPAQAQVLDQLLASRFSCRGFTDEPVPEDEIRAILASAARTPSWCNVQPWHVDVVSGEALTRLRGDLMADASLGSDYPFPPGYEGVHAERRREVGWQLYEAVGVAKGDREASAREMLRNFEFFGAPHVAVISAPESLGVYAAIDCGLFVQSFLLAAQARDVATVAQAALAQKSDFLRTWLELPLDRLIVCGISFGHADPDHPANSFRAGRARLDDVTRFHR</sequence>
<dbReference type="Gene3D" id="3.40.109.10">
    <property type="entry name" value="NADH Oxidase"/>
    <property type="match status" value="1"/>
</dbReference>
<evidence type="ECO:0000256" key="2">
    <source>
        <dbReference type="ARBA" id="ARBA00022643"/>
    </source>
</evidence>